<evidence type="ECO:0000256" key="7">
    <source>
        <dbReference type="ARBA" id="ARBA00023242"/>
    </source>
</evidence>
<proteinExistence type="inferred from homology"/>
<dbReference type="PANTHER" id="PTHR15588:SF9">
    <property type="entry name" value="U6 SNRNA-ASSOCIATED SM-LIKE PROTEIN LSM8"/>
    <property type="match status" value="1"/>
</dbReference>
<dbReference type="VEuPathDB" id="FungiDB:G647_06517"/>
<dbReference type="CDD" id="cd01727">
    <property type="entry name" value="LSm8"/>
    <property type="match status" value="1"/>
</dbReference>
<dbReference type="GO" id="GO:0005688">
    <property type="term" value="C:U6 snRNP"/>
    <property type="evidence" value="ECO:0007669"/>
    <property type="project" value="UniProtKB-UniRule"/>
</dbReference>
<dbReference type="FunFam" id="2.30.30.100:FF:000027">
    <property type="entry name" value="U6 snRNA-associated Sm-like protein LSm8"/>
    <property type="match status" value="1"/>
</dbReference>
<dbReference type="Pfam" id="PF01423">
    <property type="entry name" value="LSM"/>
    <property type="match status" value="1"/>
</dbReference>
<dbReference type="InterPro" id="IPR001163">
    <property type="entry name" value="Sm_dom_euk/arc"/>
</dbReference>
<dbReference type="GO" id="GO:0003729">
    <property type="term" value="F:mRNA binding"/>
    <property type="evidence" value="ECO:0007669"/>
    <property type="project" value="TreeGrafter"/>
</dbReference>
<dbReference type="VEuPathDB" id="FungiDB:CLCR_09328"/>
<dbReference type="PANTHER" id="PTHR15588">
    <property type="entry name" value="LSM1"/>
    <property type="match status" value="1"/>
</dbReference>
<dbReference type="SUPFAM" id="SSF50182">
    <property type="entry name" value="Sm-like ribonucleoproteins"/>
    <property type="match status" value="1"/>
</dbReference>
<gene>
    <name evidence="12" type="primary">lsm8</name>
    <name evidence="10" type="synonym">LSM8</name>
    <name evidence="12" type="ORF">CLCR_09328</name>
</gene>
<dbReference type="InterPro" id="IPR047575">
    <property type="entry name" value="Sm"/>
</dbReference>
<keyword evidence="4 10" id="KW-0747">Spliceosome</keyword>
<evidence type="ECO:0000256" key="9">
    <source>
        <dbReference type="ARBA" id="ARBA00025892"/>
    </source>
</evidence>
<dbReference type="PROSITE" id="PS52002">
    <property type="entry name" value="SM"/>
    <property type="match status" value="1"/>
</dbReference>
<dbReference type="EMBL" id="LGRB01000009">
    <property type="protein sequence ID" value="OCT51579.1"/>
    <property type="molecule type" value="Genomic_DNA"/>
</dbReference>
<evidence type="ECO:0000256" key="5">
    <source>
        <dbReference type="ARBA" id="ARBA00022884"/>
    </source>
</evidence>
<comment type="subunit">
    <text evidence="9">Component of the heptameric LSM1-LSM7 complex, which consists of LSM1, LSM2, LSM3, LSM4, LSM5, LSM6 and LSM7. Component of the heptameric LSM2-LSM8 complex, which consists of LSM2, LSM3, LSM4, LSM5, LSM6, LSM7 and LSM8. The LSm subunits form a seven-membered ring structure with a doughnut shape.</text>
</comment>
<comment type="subunit">
    <text evidence="10">LSm subunits form a heteromer with a doughnut shape.</text>
</comment>
<dbReference type="AlphaFoldDB" id="A0A1C1CSU4"/>
<organism evidence="12 13">
    <name type="scientific">Cladophialophora carrionii</name>
    <dbReference type="NCBI Taxonomy" id="86049"/>
    <lineage>
        <taxon>Eukaryota</taxon>
        <taxon>Fungi</taxon>
        <taxon>Dikarya</taxon>
        <taxon>Ascomycota</taxon>
        <taxon>Pezizomycotina</taxon>
        <taxon>Eurotiomycetes</taxon>
        <taxon>Chaetothyriomycetidae</taxon>
        <taxon>Chaetothyriales</taxon>
        <taxon>Herpotrichiellaceae</taxon>
        <taxon>Cladophialophora</taxon>
    </lineage>
</organism>
<accession>A0A1C1CSU4</accession>
<evidence type="ECO:0000256" key="4">
    <source>
        <dbReference type="ARBA" id="ARBA00022728"/>
    </source>
</evidence>
<evidence type="ECO:0000256" key="3">
    <source>
        <dbReference type="ARBA" id="ARBA00022664"/>
    </source>
</evidence>
<evidence type="ECO:0000256" key="10">
    <source>
        <dbReference type="RuleBase" id="RU365048"/>
    </source>
</evidence>
<evidence type="ECO:0000256" key="6">
    <source>
        <dbReference type="ARBA" id="ARBA00023187"/>
    </source>
</evidence>
<dbReference type="Gene3D" id="2.30.30.100">
    <property type="match status" value="1"/>
</dbReference>
<sequence length="100" mass="10960">MTLTDTWACAEKVLVITVDGRTLVGTLLSCDQVTNIVLNDTVERIIRPADDPEPSSQVSHGLYLVRGDNITIVGLVDEELDNSIDWEKVRGEVIGSTKHV</sequence>
<comment type="caution">
    <text evidence="12">The sequence shown here is derived from an EMBL/GenBank/DDBJ whole genome shotgun (WGS) entry which is preliminary data.</text>
</comment>
<keyword evidence="5 10" id="KW-0694">RNA-binding</keyword>
<keyword evidence="6 10" id="KW-0508">mRNA splicing</keyword>
<reference evidence="13" key="1">
    <citation type="submission" date="2015-07" db="EMBL/GenBank/DDBJ databases">
        <authorList>
            <person name="Teixeira M.M."/>
            <person name="Souza R.C."/>
            <person name="Almeida L.G."/>
            <person name="Vicente V.A."/>
            <person name="de Hoog S."/>
            <person name="Bocca A.L."/>
            <person name="de Almeida S.R."/>
            <person name="Vasconcelos A.T."/>
            <person name="Felipe M.S."/>
        </authorList>
    </citation>
    <scope>NUCLEOTIDE SEQUENCE [LARGE SCALE GENOMIC DNA]</scope>
    <source>
        <strain evidence="13">KSF</strain>
    </source>
</reference>
<comment type="function">
    <text evidence="10">Plays role in pre-mRNA splicing as component of the U4/U6-U5 tri-snRNP complex that is involved in spliceosome assembly, and as component of the precatalytic spliceosome (spliceosome B complex). The heptameric LSM2-8 complex binds specifically to the 3'-terminal U-tract of U6 snRNA.</text>
</comment>
<evidence type="ECO:0000256" key="2">
    <source>
        <dbReference type="ARBA" id="ARBA00006850"/>
    </source>
</evidence>
<dbReference type="InterPro" id="IPR034103">
    <property type="entry name" value="Lsm8"/>
</dbReference>
<dbReference type="Proteomes" id="UP000094526">
    <property type="component" value="Unassembled WGS sequence"/>
</dbReference>
<dbReference type="GO" id="GO:0000398">
    <property type="term" value="P:mRNA splicing, via spliceosome"/>
    <property type="evidence" value="ECO:0007669"/>
    <property type="project" value="UniProtKB-UniRule"/>
</dbReference>
<keyword evidence="8 10" id="KW-0687">Ribonucleoprotein</keyword>
<evidence type="ECO:0000256" key="1">
    <source>
        <dbReference type="ARBA" id="ARBA00004123"/>
    </source>
</evidence>
<dbReference type="InterPro" id="IPR044642">
    <property type="entry name" value="PTHR15588"/>
</dbReference>
<evidence type="ECO:0000313" key="13">
    <source>
        <dbReference type="Proteomes" id="UP000094526"/>
    </source>
</evidence>
<feature type="domain" description="Sm" evidence="11">
    <location>
        <begin position="1"/>
        <end position="79"/>
    </location>
</feature>
<dbReference type="OrthoDB" id="422364at2759"/>
<evidence type="ECO:0000313" key="12">
    <source>
        <dbReference type="EMBL" id="OCT51579.1"/>
    </source>
</evidence>
<dbReference type="eggNOG" id="KOG1784">
    <property type="taxonomic scope" value="Eukaryota"/>
</dbReference>
<dbReference type="InterPro" id="IPR010920">
    <property type="entry name" value="LSM_dom_sf"/>
</dbReference>
<dbReference type="GO" id="GO:0046540">
    <property type="term" value="C:U4/U6 x U5 tri-snRNP complex"/>
    <property type="evidence" value="ECO:0007669"/>
    <property type="project" value="UniProtKB-UniRule"/>
</dbReference>
<evidence type="ECO:0000259" key="11">
    <source>
        <dbReference type="PROSITE" id="PS52002"/>
    </source>
</evidence>
<keyword evidence="3 10" id="KW-0507">mRNA processing</keyword>
<dbReference type="GO" id="GO:0071011">
    <property type="term" value="C:precatalytic spliceosome"/>
    <property type="evidence" value="ECO:0007669"/>
    <property type="project" value="TreeGrafter"/>
</dbReference>
<protein>
    <recommendedName>
        <fullName evidence="10">LSM2-LSM8 complex subunit LSM8</fullName>
    </recommendedName>
</protein>
<dbReference type="STRING" id="86049.A0A1C1CSU4"/>
<evidence type="ECO:0000256" key="8">
    <source>
        <dbReference type="ARBA" id="ARBA00023274"/>
    </source>
</evidence>
<keyword evidence="7 10" id="KW-0539">Nucleus</keyword>
<comment type="subcellular location">
    <subcellularLocation>
        <location evidence="1 10">Nucleus</location>
    </subcellularLocation>
</comment>
<dbReference type="SMART" id="SM00651">
    <property type="entry name" value="Sm"/>
    <property type="match status" value="1"/>
</dbReference>
<comment type="similarity">
    <text evidence="2 10">Belongs to the snRNP Sm proteins family.</text>
</comment>
<name>A0A1C1CSU4_9EURO</name>
<keyword evidence="13" id="KW-1185">Reference proteome</keyword>